<sequence>MTKLALLCTCALALTPPAPRSHLPRRLGSSFSEDDLQRPAGHGYTRGPGEDDGFVDIPTVDLLLTQRNEAKKRRDFVVADAIRDELKVEHNVGVHDRDRTWWLGRQQRAARPQRPPLPSDHGYAREIGDNTPLVDEAAVDALLLQRMHAKMTRDFTRADALRAELSSVHGVRVHDGRKVWRAGVDADTADPWARVEDVYERDARDGGGAVDDAAVQALLRRRSVARRRRHWQLADDILEQLLDLGVVVNDKTRTYAATIDYVPCAANCKGTMDPHDREHVAGLVAERALHKLRRQFGEADAIRDRLLEGWGVRVDDKKHTWWQEVER</sequence>
<dbReference type="InterPro" id="IPR000253">
    <property type="entry name" value="FHA_dom"/>
</dbReference>
<name>A0A7S4A2F4_9STRA</name>
<dbReference type="PROSITE" id="PS50006">
    <property type="entry name" value="FHA_DOMAIN"/>
    <property type="match status" value="1"/>
</dbReference>
<accession>A0A7S4A2F4</accession>
<evidence type="ECO:0000313" key="4">
    <source>
        <dbReference type="EMBL" id="CAH0367454.1"/>
    </source>
</evidence>
<dbReference type="InterPro" id="IPR009080">
    <property type="entry name" value="tRNAsynth_Ia_anticodon-bd"/>
</dbReference>
<dbReference type="Pfam" id="PF23493">
    <property type="entry name" value="CysS_C"/>
    <property type="match status" value="1"/>
</dbReference>
<protein>
    <recommendedName>
        <fullName evidence="2">FHA domain-containing protein</fullName>
    </recommendedName>
</protein>
<reference evidence="4" key="2">
    <citation type="submission" date="2021-11" db="EMBL/GenBank/DDBJ databases">
        <authorList>
            <consortium name="Genoscope - CEA"/>
            <person name="William W."/>
        </authorList>
    </citation>
    <scope>NUCLEOTIDE SEQUENCE</scope>
</reference>
<gene>
    <name evidence="3" type="ORF">PCAL00307_LOCUS16993</name>
    <name evidence="4" type="ORF">PECAL_2P04750</name>
</gene>
<feature type="domain" description="FHA" evidence="2">
    <location>
        <begin position="125"/>
        <end position="178"/>
    </location>
</feature>
<evidence type="ECO:0000313" key="5">
    <source>
        <dbReference type="Proteomes" id="UP000789595"/>
    </source>
</evidence>
<dbReference type="InterPro" id="IPR056411">
    <property type="entry name" value="CysS_C"/>
</dbReference>
<dbReference type="GO" id="GO:0005524">
    <property type="term" value="F:ATP binding"/>
    <property type="evidence" value="ECO:0007669"/>
    <property type="project" value="InterPro"/>
</dbReference>
<dbReference type="Proteomes" id="UP000789595">
    <property type="component" value="Unassembled WGS sequence"/>
</dbReference>
<dbReference type="OrthoDB" id="47021at2759"/>
<evidence type="ECO:0000256" key="1">
    <source>
        <dbReference type="SAM" id="MobiDB-lite"/>
    </source>
</evidence>
<dbReference type="SUPFAM" id="SSF47323">
    <property type="entry name" value="Anticodon-binding domain of a subclass of class I aminoacyl-tRNA synthetases"/>
    <property type="match status" value="4"/>
</dbReference>
<dbReference type="GO" id="GO:0004812">
    <property type="term" value="F:aminoacyl-tRNA ligase activity"/>
    <property type="evidence" value="ECO:0007669"/>
    <property type="project" value="InterPro"/>
</dbReference>
<dbReference type="GO" id="GO:0006418">
    <property type="term" value="P:tRNA aminoacylation for protein translation"/>
    <property type="evidence" value="ECO:0007669"/>
    <property type="project" value="InterPro"/>
</dbReference>
<feature type="region of interest" description="Disordered" evidence="1">
    <location>
        <begin position="19"/>
        <end position="51"/>
    </location>
</feature>
<evidence type="ECO:0000259" key="2">
    <source>
        <dbReference type="PROSITE" id="PS50006"/>
    </source>
</evidence>
<reference evidence="3" key="1">
    <citation type="submission" date="2021-01" db="EMBL/GenBank/DDBJ databases">
        <authorList>
            <person name="Corre E."/>
            <person name="Pelletier E."/>
            <person name="Niang G."/>
            <person name="Scheremetjew M."/>
            <person name="Finn R."/>
            <person name="Kale V."/>
            <person name="Holt S."/>
            <person name="Cochrane G."/>
            <person name="Meng A."/>
            <person name="Brown T."/>
            <person name="Cohen L."/>
        </authorList>
    </citation>
    <scope>NUCLEOTIDE SEQUENCE</scope>
    <source>
        <strain evidence="3">CCMP1756</strain>
    </source>
</reference>
<dbReference type="EMBL" id="CAKKNE010000002">
    <property type="protein sequence ID" value="CAH0367454.1"/>
    <property type="molecule type" value="Genomic_DNA"/>
</dbReference>
<evidence type="ECO:0000313" key="3">
    <source>
        <dbReference type="EMBL" id="CAE0701557.1"/>
    </source>
</evidence>
<keyword evidence="5" id="KW-1185">Reference proteome</keyword>
<organism evidence="3">
    <name type="scientific">Pelagomonas calceolata</name>
    <dbReference type="NCBI Taxonomy" id="35677"/>
    <lineage>
        <taxon>Eukaryota</taxon>
        <taxon>Sar</taxon>
        <taxon>Stramenopiles</taxon>
        <taxon>Ochrophyta</taxon>
        <taxon>Pelagophyceae</taxon>
        <taxon>Pelagomonadales</taxon>
        <taxon>Pelagomonadaceae</taxon>
        <taxon>Pelagomonas</taxon>
    </lineage>
</organism>
<proteinExistence type="predicted"/>
<dbReference type="AlphaFoldDB" id="A0A7S4A2F4"/>
<dbReference type="Gene3D" id="1.20.120.1910">
    <property type="entry name" value="Cysteine-tRNA ligase, C-terminal anti-codon recognition domain"/>
    <property type="match status" value="4"/>
</dbReference>
<dbReference type="EMBL" id="HBIW01019758">
    <property type="protein sequence ID" value="CAE0701557.1"/>
    <property type="molecule type" value="Transcribed_RNA"/>
</dbReference>